<dbReference type="CDD" id="cd24056">
    <property type="entry name" value="ASKHA_NBD_MtPPX1-like"/>
    <property type="match status" value="1"/>
</dbReference>
<dbReference type="Proteomes" id="UP001551176">
    <property type="component" value="Unassembled WGS sequence"/>
</dbReference>
<evidence type="ECO:0000256" key="1">
    <source>
        <dbReference type="ARBA" id="ARBA00007125"/>
    </source>
</evidence>
<evidence type="ECO:0000259" key="2">
    <source>
        <dbReference type="Pfam" id="PF02541"/>
    </source>
</evidence>
<dbReference type="InterPro" id="IPR043129">
    <property type="entry name" value="ATPase_NBD"/>
</dbReference>
<gene>
    <name evidence="3" type="ORF">ABZ921_05850</name>
</gene>
<dbReference type="Gene3D" id="3.30.420.150">
    <property type="entry name" value="Exopolyphosphatase. Domain 2"/>
    <property type="match status" value="1"/>
</dbReference>
<dbReference type="EMBL" id="JBEYXV010000002">
    <property type="protein sequence ID" value="MEU6820132.1"/>
    <property type="molecule type" value="Genomic_DNA"/>
</dbReference>
<dbReference type="RefSeq" id="WP_359345258.1">
    <property type="nucleotide sequence ID" value="NZ_JBEYXV010000002.1"/>
</dbReference>
<proteinExistence type="inferred from homology"/>
<dbReference type="Pfam" id="PF02541">
    <property type="entry name" value="Ppx-GppA"/>
    <property type="match status" value="1"/>
</dbReference>
<dbReference type="PANTHER" id="PTHR30005">
    <property type="entry name" value="EXOPOLYPHOSPHATASE"/>
    <property type="match status" value="1"/>
</dbReference>
<sequence length="338" mass="37157">MRVGVVDVGSNTVRLVVADADGQVPLPVHTVKRRLRLGEHLDDQGRLAEEPVRELVDAVRDVQEEAQRWGVVEPFAFVTSIVRDAPNRAEVLEAVEAGTGIRLRTLSGEAEAELTFLAARRWMGWRAGPLVLFDIGGGSLEVAFGRSRLPDYAASLPLGARRLTRDLFDGQDPPREEDLKAVRRQVRHQLRDVAARIRWEMPHTAVATSRTFQQLARLCGAAPGRYGPFVERQLGRVELGRALKELARLPAERRAQLPGISAARAGQCVAGAVVAHTAMKLTGIEEVTVCPWALREGILLRYIEDGDADWWAREHVHMGDANRTGSMLLPLTAGTCAT</sequence>
<dbReference type="Gene3D" id="3.30.420.40">
    <property type="match status" value="1"/>
</dbReference>
<keyword evidence="4" id="KW-1185">Reference proteome</keyword>
<name>A0ABV3BHL3_9ACTN</name>
<evidence type="ECO:0000313" key="4">
    <source>
        <dbReference type="Proteomes" id="UP001551176"/>
    </source>
</evidence>
<protein>
    <submittedName>
        <fullName evidence="3">Ppx/GppA phosphatase family protein</fullName>
    </submittedName>
</protein>
<organism evidence="3 4">
    <name type="scientific">Streptomyces atriruber</name>
    <dbReference type="NCBI Taxonomy" id="545121"/>
    <lineage>
        <taxon>Bacteria</taxon>
        <taxon>Bacillati</taxon>
        <taxon>Actinomycetota</taxon>
        <taxon>Actinomycetes</taxon>
        <taxon>Kitasatosporales</taxon>
        <taxon>Streptomycetaceae</taxon>
        <taxon>Streptomyces</taxon>
    </lineage>
</organism>
<comment type="similarity">
    <text evidence="1">Belongs to the GppA/Ppx family.</text>
</comment>
<dbReference type="SUPFAM" id="SSF53067">
    <property type="entry name" value="Actin-like ATPase domain"/>
    <property type="match status" value="2"/>
</dbReference>
<feature type="domain" description="Ppx/GppA phosphatase N-terminal" evidence="2">
    <location>
        <begin position="16"/>
        <end position="302"/>
    </location>
</feature>
<dbReference type="InterPro" id="IPR003695">
    <property type="entry name" value="Ppx_GppA_N"/>
</dbReference>
<comment type="caution">
    <text evidence="3">The sequence shown here is derived from an EMBL/GenBank/DDBJ whole genome shotgun (WGS) entry which is preliminary data.</text>
</comment>
<accession>A0ABV3BHL3</accession>
<dbReference type="PANTHER" id="PTHR30005:SF0">
    <property type="entry name" value="RETROGRADE REGULATION PROTEIN 2"/>
    <property type="match status" value="1"/>
</dbReference>
<evidence type="ECO:0000313" key="3">
    <source>
        <dbReference type="EMBL" id="MEU6820132.1"/>
    </source>
</evidence>
<dbReference type="InterPro" id="IPR050273">
    <property type="entry name" value="GppA/Ppx_hydrolase"/>
</dbReference>
<reference evidence="3 4" key="1">
    <citation type="submission" date="2024-06" db="EMBL/GenBank/DDBJ databases">
        <title>The Natural Products Discovery Center: Release of the First 8490 Sequenced Strains for Exploring Actinobacteria Biosynthetic Diversity.</title>
        <authorList>
            <person name="Kalkreuter E."/>
            <person name="Kautsar S.A."/>
            <person name="Yang D."/>
            <person name="Bader C.D."/>
            <person name="Teijaro C.N."/>
            <person name="Fluegel L."/>
            <person name="Davis C.M."/>
            <person name="Simpson J.R."/>
            <person name="Lauterbach L."/>
            <person name="Steele A.D."/>
            <person name="Gui C."/>
            <person name="Meng S."/>
            <person name="Li G."/>
            <person name="Viehrig K."/>
            <person name="Ye F."/>
            <person name="Su P."/>
            <person name="Kiefer A.F."/>
            <person name="Nichols A."/>
            <person name="Cepeda A.J."/>
            <person name="Yan W."/>
            <person name="Fan B."/>
            <person name="Jiang Y."/>
            <person name="Adhikari A."/>
            <person name="Zheng C.-J."/>
            <person name="Schuster L."/>
            <person name="Cowan T.M."/>
            <person name="Smanski M.J."/>
            <person name="Chevrette M.G."/>
            <person name="De Carvalho L.P.S."/>
            <person name="Shen B."/>
        </authorList>
    </citation>
    <scope>NUCLEOTIDE SEQUENCE [LARGE SCALE GENOMIC DNA]</scope>
    <source>
        <strain evidence="3 4">NPDC046838</strain>
    </source>
</reference>